<evidence type="ECO:0000259" key="9">
    <source>
        <dbReference type="Pfam" id="PF00278"/>
    </source>
</evidence>
<dbReference type="NCBIfam" id="TIGR01048">
    <property type="entry name" value="lysA"/>
    <property type="match status" value="1"/>
</dbReference>
<dbReference type="FunFam" id="3.20.20.10:FF:000003">
    <property type="entry name" value="Diaminopimelate decarboxylase"/>
    <property type="match status" value="1"/>
</dbReference>
<comment type="similarity">
    <text evidence="5">Belongs to the Orn/Lys/Arg decarboxylase class-II family. LysA subfamily.</text>
</comment>
<evidence type="ECO:0000259" key="10">
    <source>
        <dbReference type="Pfam" id="PF02784"/>
    </source>
</evidence>
<feature type="binding site" evidence="5">
    <location>
        <position position="352"/>
    </location>
    <ligand>
        <name>substrate</name>
    </ligand>
</feature>
<dbReference type="Pfam" id="PF00278">
    <property type="entry name" value="Orn_DAP_Arg_deC"/>
    <property type="match status" value="1"/>
</dbReference>
<dbReference type="GO" id="GO:0008836">
    <property type="term" value="F:diaminopimelate decarboxylase activity"/>
    <property type="evidence" value="ECO:0007669"/>
    <property type="project" value="UniProtKB-UniRule"/>
</dbReference>
<dbReference type="CDD" id="cd06828">
    <property type="entry name" value="PLPDE_III_DapDC"/>
    <property type="match status" value="1"/>
</dbReference>
<feature type="active site" description="Proton donor" evidence="7">
    <location>
        <position position="383"/>
    </location>
</feature>
<name>A0A1I5WSH1_9LACT</name>
<dbReference type="InterPro" id="IPR002986">
    <property type="entry name" value="DAP_deCOOHase_LysA"/>
</dbReference>
<evidence type="ECO:0000256" key="7">
    <source>
        <dbReference type="PIRSR" id="PIRSR600183-50"/>
    </source>
</evidence>
<keyword evidence="12" id="KW-1185">Reference proteome</keyword>
<dbReference type="SUPFAM" id="SSF51419">
    <property type="entry name" value="PLP-binding barrel"/>
    <property type="match status" value="1"/>
</dbReference>
<dbReference type="InterPro" id="IPR000183">
    <property type="entry name" value="Orn/DAP/Arg_de-COase"/>
</dbReference>
<dbReference type="UniPathway" id="UPA00034">
    <property type="reaction ID" value="UER00027"/>
</dbReference>
<keyword evidence="5 8" id="KW-0457">Lysine biosynthesis</keyword>
<evidence type="ECO:0000256" key="4">
    <source>
        <dbReference type="ARBA" id="ARBA00023239"/>
    </source>
</evidence>
<feature type="binding site" evidence="5">
    <location>
        <begin position="312"/>
        <end position="315"/>
    </location>
    <ligand>
        <name>pyridoxal 5'-phosphate</name>
        <dbReference type="ChEBI" id="CHEBI:597326"/>
    </ligand>
</feature>
<dbReference type="Gene3D" id="3.20.20.10">
    <property type="entry name" value="Alanine racemase"/>
    <property type="match status" value="1"/>
</dbReference>
<dbReference type="InterPro" id="IPR009006">
    <property type="entry name" value="Ala_racemase/Decarboxylase_C"/>
</dbReference>
<dbReference type="InterPro" id="IPR022643">
    <property type="entry name" value="De-COase2_C"/>
</dbReference>
<comment type="pathway">
    <text evidence="5 8">Amino-acid biosynthesis; L-lysine biosynthesis via DAP pathway; L-lysine from DL-2,6-diaminopimelate: step 1/1.</text>
</comment>
<feature type="binding site" evidence="5">
    <location>
        <position position="356"/>
    </location>
    <ligand>
        <name>substrate</name>
    </ligand>
</feature>
<feature type="domain" description="Orn/DAP/Arg decarboxylase 2 C-terminal" evidence="9">
    <location>
        <begin position="56"/>
        <end position="410"/>
    </location>
</feature>
<dbReference type="PANTHER" id="PTHR43727">
    <property type="entry name" value="DIAMINOPIMELATE DECARBOXYLASE"/>
    <property type="match status" value="1"/>
</dbReference>
<dbReference type="InterPro" id="IPR022644">
    <property type="entry name" value="De-COase2_N"/>
</dbReference>
<comment type="catalytic activity">
    <reaction evidence="5 8">
        <text>meso-2,6-diaminopimelate + H(+) = L-lysine + CO2</text>
        <dbReference type="Rhea" id="RHEA:15101"/>
        <dbReference type="ChEBI" id="CHEBI:15378"/>
        <dbReference type="ChEBI" id="CHEBI:16526"/>
        <dbReference type="ChEBI" id="CHEBI:32551"/>
        <dbReference type="ChEBI" id="CHEBI:57791"/>
        <dbReference type="EC" id="4.1.1.20"/>
    </reaction>
</comment>
<evidence type="ECO:0000256" key="1">
    <source>
        <dbReference type="ARBA" id="ARBA00001933"/>
    </source>
</evidence>
<feature type="binding site" evidence="5">
    <location>
        <position position="315"/>
    </location>
    <ligand>
        <name>substrate</name>
    </ligand>
</feature>
<dbReference type="EC" id="4.1.1.20" evidence="5 6"/>
<protein>
    <recommendedName>
        <fullName evidence="5 6">Diaminopimelate decarboxylase</fullName>
        <shortName evidence="5">DAP decarboxylase</shortName>
        <shortName evidence="5">DAPDC</shortName>
        <ecNumber evidence="5 6">4.1.1.20</ecNumber>
    </recommendedName>
</protein>
<proteinExistence type="inferred from homology"/>
<dbReference type="Proteomes" id="UP000199136">
    <property type="component" value="Unassembled WGS sequence"/>
</dbReference>
<keyword evidence="4 5" id="KW-0456">Lyase</keyword>
<keyword evidence="3 5" id="KW-0663">Pyridoxal phosphate</keyword>
<evidence type="ECO:0000256" key="5">
    <source>
        <dbReference type="HAMAP-Rule" id="MF_02120"/>
    </source>
</evidence>
<feature type="modified residue" description="N6-(pyridoxal phosphate)lysine" evidence="5 7">
    <location>
        <position position="88"/>
    </location>
</feature>
<dbReference type="PRINTS" id="PR01181">
    <property type="entry name" value="DAPDCRBXLASE"/>
</dbReference>
<dbReference type="InterPro" id="IPR022657">
    <property type="entry name" value="De-COase2_CS"/>
</dbReference>
<keyword evidence="5" id="KW-0028">Amino-acid biosynthesis</keyword>
<organism evidence="11 12">
    <name type="scientific">Desemzia incerta</name>
    <dbReference type="NCBI Taxonomy" id="82801"/>
    <lineage>
        <taxon>Bacteria</taxon>
        <taxon>Bacillati</taxon>
        <taxon>Bacillota</taxon>
        <taxon>Bacilli</taxon>
        <taxon>Lactobacillales</taxon>
        <taxon>Carnobacteriaceae</taxon>
        <taxon>Desemzia</taxon>
    </lineage>
</organism>
<dbReference type="PANTHER" id="PTHR43727:SF2">
    <property type="entry name" value="GROUP IV DECARBOXYLASE"/>
    <property type="match status" value="1"/>
</dbReference>
<feature type="domain" description="Orn/DAP/Arg decarboxylase 2 N-terminal" evidence="10">
    <location>
        <begin position="61"/>
        <end position="318"/>
    </location>
</feature>
<sequence>MIYYDTVSKVYYGVGSIMTMNERMLTGTMKINAKNHLEIGGVDTVDLVQKYGTPVYVYDIARVKEQADKFKKTFKQKNVKAQVAYASKAFSSLALYQILAKEDVSLDVVSGGELYTAIQAGFPSQRIHFHGNNKSESEIEAALDYQIGCFVVDNFYELEMLDRLSREREQMINVLIRVTPGVEAHTHEYISTGQVDSKFGFDLNSGQAQKALQSIAGMPYIELLGLHSHIGSQIFETEGFTMAIETLLKQAKQWQEDFGFELKVLNLGGGFGIRYIPEDEPLAIEEHTTAIIESVESSIKELQLSMPEIWIEPGRSLVGDAGVTLYQIGSQKKIPDVRQYLAVDGGMADNIRPALYDAKYTGILANRANDATEETYSIAGKACESGDMLIWDLPLPKAESKDILAIFSTGAYGYAMASNYNRIPRPPVVFVENGKDFLAIKRETYADMLRLDQSINAE</sequence>
<dbReference type="EMBL" id="FOXW01000003">
    <property type="protein sequence ID" value="SFQ22724.1"/>
    <property type="molecule type" value="Genomic_DNA"/>
</dbReference>
<dbReference type="AlphaFoldDB" id="A0A1I5WSH1"/>
<feature type="binding site" evidence="5">
    <location>
        <position position="384"/>
    </location>
    <ligand>
        <name>substrate</name>
    </ligand>
</feature>
<evidence type="ECO:0000256" key="3">
    <source>
        <dbReference type="ARBA" id="ARBA00022898"/>
    </source>
</evidence>
<keyword evidence="2 5" id="KW-0210">Decarboxylase</keyword>
<reference evidence="11 12" key="1">
    <citation type="submission" date="2016-10" db="EMBL/GenBank/DDBJ databases">
        <authorList>
            <person name="de Groot N.N."/>
        </authorList>
    </citation>
    <scope>NUCLEOTIDE SEQUENCE [LARGE SCALE GENOMIC DNA]</scope>
    <source>
        <strain evidence="11 12">DSM 20581</strain>
    </source>
</reference>
<evidence type="ECO:0000256" key="6">
    <source>
        <dbReference type="NCBIfam" id="TIGR01048"/>
    </source>
</evidence>
<comment type="function">
    <text evidence="5">Specifically catalyzes the decarboxylation of meso-diaminopimelate (meso-DAP) to L-lysine.</text>
</comment>
<dbReference type="SUPFAM" id="SSF50621">
    <property type="entry name" value="Alanine racemase C-terminal domain-like"/>
    <property type="match status" value="1"/>
</dbReference>
<dbReference type="PROSITE" id="PS00879">
    <property type="entry name" value="ODR_DC_2_2"/>
    <property type="match status" value="1"/>
</dbReference>
<evidence type="ECO:0000256" key="8">
    <source>
        <dbReference type="RuleBase" id="RU003738"/>
    </source>
</evidence>
<dbReference type="GO" id="GO:0030170">
    <property type="term" value="F:pyridoxal phosphate binding"/>
    <property type="evidence" value="ECO:0007669"/>
    <property type="project" value="UniProtKB-UniRule"/>
</dbReference>
<dbReference type="InterPro" id="IPR029066">
    <property type="entry name" value="PLP-binding_barrel"/>
</dbReference>
<dbReference type="Pfam" id="PF02784">
    <property type="entry name" value="Orn_Arg_deC_N"/>
    <property type="match status" value="1"/>
</dbReference>
<evidence type="ECO:0000313" key="12">
    <source>
        <dbReference type="Proteomes" id="UP000199136"/>
    </source>
</evidence>
<dbReference type="GO" id="GO:0009089">
    <property type="term" value="P:lysine biosynthetic process via diaminopimelate"/>
    <property type="evidence" value="ECO:0007669"/>
    <property type="project" value="UniProtKB-UniRule"/>
</dbReference>
<dbReference type="HAMAP" id="MF_02120">
    <property type="entry name" value="LysA"/>
    <property type="match status" value="1"/>
</dbReference>
<dbReference type="Gene3D" id="2.40.37.10">
    <property type="entry name" value="Lyase, Ornithine Decarboxylase, Chain A, domain 1"/>
    <property type="match status" value="1"/>
</dbReference>
<gene>
    <name evidence="5" type="primary">lysA</name>
    <name evidence="11" type="ORF">SAMN04488506_1073</name>
</gene>
<feature type="binding site" evidence="5">
    <location>
        <position position="412"/>
    </location>
    <ligand>
        <name>pyridoxal 5'-phosphate</name>
        <dbReference type="ChEBI" id="CHEBI:597326"/>
    </ligand>
</feature>
<dbReference type="PRINTS" id="PR01179">
    <property type="entry name" value="ODADCRBXLASE"/>
</dbReference>
<feature type="binding site" evidence="5">
    <location>
        <position position="270"/>
    </location>
    <ligand>
        <name>pyridoxal 5'-phosphate</name>
        <dbReference type="ChEBI" id="CHEBI:597326"/>
    </ligand>
</feature>
<dbReference type="STRING" id="82801.SAMN04488506_1073"/>
<accession>A0A1I5WSH1</accession>
<comment type="cofactor">
    <cofactor evidence="1 5 7 8">
        <name>pyridoxal 5'-phosphate</name>
        <dbReference type="ChEBI" id="CHEBI:597326"/>
    </cofactor>
</comment>
<feature type="binding site" evidence="5">
    <location>
        <position position="412"/>
    </location>
    <ligand>
        <name>substrate</name>
    </ligand>
</feature>
<evidence type="ECO:0000256" key="2">
    <source>
        <dbReference type="ARBA" id="ARBA00022793"/>
    </source>
</evidence>
<comment type="subunit">
    <text evidence="5">Homodimer.</text>
</comment>
<evidence type="ECO:0000313" key="11">
    <source>
        <dbReference type="EMBL" id="SFQ22724.1"/>
    </source>
</evidence>